<evidence type="ECO:0000256" key="4">
    <source>
        <dbReference type="ARBA" id="ARBA00023136"/>
    </source>
</evidence>
<evidence type="ECO:0000256" key="2">
    <source>
        <dbReference type="ARBA" id="ARBA00022692"/>
    </source>
</evidence>
<sequence length="362" mass="38492">MGRPPSVPSIIHRKSQILCAGMGRLQLSLFVLNVLYTTLALAAFITTILTYNDILPASAVFKAAFPSLWALIASTTFLLLPSGPLTFFSLFASSKRAYSVTLAFSTIALVLVLATSITSYTFSKDSQVSSTLSDGWTVWNESGLRAMVEEKWSCCGYTDYSDRPGSDACVALGSGSNSSVTGSLDDPLSTDGLESIAATLVSQYQSAGTTSSASPSVKTNIASRSSAVASSVALTEALETSDWTVTEYEDSTESVMESNGAEAVFSTESVLPDTSPKVSTKPLPIIKTATNPQSLRVAQPIPQQRDFETTVQVKLTNQGCQDPLKSYIIKVLDRVYIAGFSFLALSCLHIVAMVAVQLDSGM</sequence>
<accession>A0A1Y2CU01</accession>
<dbReference type="GO" id="GO:0016020">
    <property type="term" value="C:membrane"/>
    <property type="evidence" value="ECO:0007669"/>
    <property type="project" value="UniProtKB-SubCell"/>
</dbReference>
<keyword evidence="7" id="KW-1185">Reference proteome</keyword>
<proteinExistence type="predicted"/>
<evidence type="ECO:0000256" key="1">
    <source>
        <dbReference type="ARBA" id="ARBA00004141"/>
    </source>
</evidence>
<organism evidence="6 7">
    <name type="scientific">Rhizoclosmatium globosum</name>
    <dbReference type="NCBI Taxonomy" id="329046"/>
    <lineage>
        <taxon>Eukaryota</taxon>
        <taxon>Fungi</taxon>
        <taxon>Fungi incertae sedis</taxon>
        <taxon>Chytridiomycota</taxon>
        <taxon>Chytridiomycota incertae sedis</taxon>
        <taxon>Chytridiomycetes</taxon>
        <taxon>Chytridiales</taxon>
        <taxon>Chytriomycetaceae</taxon>
        <taxon>Rhizoclosmatium</taxon>
    </lineage>
</organism>
<keyword evidence="2 5" id="KW-0812">Transmembrane</keyword>
<feature type="transmembrane region" description="Helical" evidence="5">
    <location>
        <begin position="335"/>
        <end position="356"/>
    </location>
</feature>
<dbReference type="Pfam" id="PF00335">
    <property type="entry name" value="Tetraspanin"/>
    <property type="match status" value="1"/>
</dbReference>
<keyword evidence="3 5" id="KW-1133">Transmembrane helix</keyword>
<keyword evidence="4 5" id="KW-0472">Membrane</keyword>
<reference evidence="6 7" key="1">
    <citation type="submission" date="2016-07" db="EMBL/GenBank/DDBJ databases">
        <title>Pervasive Adenine N6-methylation of Active Genes in Fungi.</title>
        <authorList>
            <consortium name="DOE Joint Genome Institute"/>
            <person name="Mondo S.J."/>
            <person name="Dannebaum R.O."/>
            <person name="Kuo R.C."/>
            <person name="Labutti K."/>
            <person name="Haridas S."/>
            <person name="Kuo A."/>
            <person name="Salamov A."/>
            <person name="Ahrendt S.R."/>
            <person name="Lipzen A."/>
            <person name="Sullivan W."/>
            <person name="Andreopoulos W.B."/>
            <person name="Clum A."/>
            <person name="Lindquist E."/>
            <person name="Daum C."/>
            <person name="Ramamoorthy G.K."/>
            <person name="Gryganskyi A."/>
            <person name="Culley D."/>
            <person name="Magnuson J.K."/>
            <person name="James T.Y."/>
            <person name="O'Malley M.A."/>
            <person name="Stajich J.E."/>
            <person name="Spatafora J.W."/>
            <person name="Visel A."/>
            <person name="Grigoriev I.V."/>
        </authorList>
    </citation>
    <scope>NUCLEOTIDE SEQUENCE [LARGE SCALE GENOMIC DNA]</scope>
    <source>
        <strain evidence="6 7">JEL800</strain>
    </source>
</reference>
<feature type="transmembrane region" description="Helical" evidence="5">
    <location>
        <begin position="63"/>
        <end position="80"/>
    </location>
</feature>
<comment type="subcellular location">
    <subcellularLocation>
        <location evidence="1">Membrane</location>
        <topology evidence="1">Multi-pass membrane protein</topology>
    </subcellularLocation>
</comment>
<feature type="transmembrane region" description="Helical" evidence="5">
    <location>
        <begin position="100"/>
        <end position="122"/>
    </location>
</feature>
<protein>
    <recommendedName>
        <fullName evidence="8">Tetraspannin-domain-containing protein</fullName>
    </recommendedName>
</protein>
<evidence type="ECO:0000256" key="5">
    <source>
        <dbReference type="SAM" id="Phobius"/>
    </source>
</evidence>
<evidence type="ECO:0008006" key="8">
    <source>
        <dbReference type="Google" id="ProtNLM"/>
    </source>
</evidence>
<evidence type="ECO:0000256" key="3">
    <source>
        <dbReference type="ARBA" id="ARBA00022989"/>
    </source>
</evidence>
<comment type="caution">
    <text evidence="6">The sequence shown here is derived from an EMBL/GenBank/DDBJ whole genome shotgun (WGS) entry which is preliminary data.</text>
</comment>
<dbReference type="AlphaFoldDB" id="A0A1Y2CU01"/>
<dbReference type="Proteomes" id="UP000193642">
    <property type="component" value="Unassembled WGS sequence"/>
</dbReference>
<evidence type="ECO:0000313" key="7">
    <source>
        <dbReference type="Proteomes" id="UP000193642"/>
    </source>
</evidence>
<dbReference type="InterPro" id="IPR018499">
    <property type="entry name" value="Tetraspanin/Peripherin"/>
</dbReference>
<dbReference type="EMBL" id="MCGO01000007">
    <property type="protein sequence ID" value="ORY50314.1"/>
    <property type="molecule type" value="Genomic_DNA"/>
</dbReference>
<gene>
    <name evidence="6" type="ORF">BCR33DRAFT_762691</name>
</gene>
<evidence type="ECO:0000313" key="6">
    <source>
        <dbReference type="EMBL" id="ORY50314.1"/>
    </source>
</evidence>
<name>A0A1Y2CU01_9FUNG</name>
<dbReference type="OrthoDB" id="10317804at2759"/>
<feature type="transmembrane region" description="Helical" evidence="5">
    <location>
        <begin position="30"/>
        <end position="51"/>
    </location>
</feature>